<evidence type="ECO:0000313" key="1">
    <source>
        <dbReference type="EMBL" id="AAC28960.2"/>
    </source>
</evidence>
<organism evidence="1">
    <name type="scientific">Staphylococcus aureus</name>
    <dbReference type="NCBI Taxonomy" id="1280"/>
    <lineage>
        <taxon>Bacteria</taxon>
        <taxon>Bacillati</taxon>
        <taxon>Bacillota</taxon>
        <taxon>Bacilli</taxon>
        <taxon>Bacillales</taxon>
        <taxon>Staphylococcaceae</taxon>
        <taxon>Staphylococcus</taxon>
    </lineage>
</organism>
<reference evidence="1" key="2">
    <citation type="submission" date="2002-01" db="EMBL/GenBank/DDBJ databases">
        <authorList>
            <person name="Barry P.C."/>
            <person name="Novick R.P."/>
        </authorList>
    </citation>
    <scope>NUCLEOTIDE SEQUENCE</scope>
    <source>
        <strain evidence="1">RN4282</strain>
    </source>
</reference>
<evidence type="ECO:0000313" key="2">
    <source>
        <dbReference type="EMBL" id="BAM66871.1"/>
    </source>
</evidence>
<reference evidence="3" key="4">
    <citation type="submission" date="2014-08" db="EMBL/GenBank/DDBJ databases">
        <title>Comparative genomics of MRSA.</title>
        <authorList>
            <person name="Yamamoto T."/>
        </authorList>
    </citation>
    <scope>NUCLEOTIDE SEQUENCE</scope>
    <source>
        <strain evidence="3">OC3</strain>
    </source>
</reference>
<accession>O54468</accession>
<evidence type="ECO:0000313" key="3">
    <source>
        <dbReference type="EMBL" id="BAQ25887.1"/>
    </source>
</evidence>
<dbReference type="EMBL" id="U93688">
    <property type="protein sequence ID" value="AAC28960.2"/>
    <property type="molecule type" value="Genomic_DNA"/>
</dbReference>
<reference evidence="2" key="3">
    <citation type="journal article" date="2013" name="Microbiol. Immunol.">
        <title>A novel comprehensive analysis method for Staphylococcus aureus pathogenicity islands.</title>
        <authorList>
            <person name="Sato'o Y."/>
            <person name="Omoe K."/>
            <person name="Ono H.K."/>
            <person name="Nakane A."/>
            <person name="Hu D.-L."/>
        </authorList>
    </citation>
    <scope>NUCLEOTIDE SEQUENCE</scope>
    <source>
        <strain evidence="2">J11</strain>
    </source>
</reference>
<reference evidence="1" key="1">
    <citation type="journal article" date="1998" name="Mol. Microbiol.">
        <title>The gene for toxic shock toxin is carried by a family of mobile pathogenicity islands in Staphylococcus aureus.</title>
        <authorList>
            <person name="Lindsay J.A."/>
            <person name="Ruzin A."/>
            <person name="Ross H.F."/>
            <person name="Kurepina N."/>
            <person name="Novick R.P."/>
        </authorList>
    </citation>
    <scope>NUCLEOTIDE SEQUENCE</scope>
    <source>
        <strain evidence="1">RN4282</strain>
    </source>
</reference>
<sequence length="97" mass="11166">MSNMNDKEKIYNQLHHDAPIQIMPAPENLFVEYIEDGEVWYSPVVCMALNKAHNINFYDSDDVGCIDKAGTFSIKKFNPETGEFEQFSKMAQKEVTQ</sequence>
<protein>
    <recommendedName>
        <fullName evidence="4">Pathogenicity island protein</fullName>
    </recommendedName>
</protein>
<dbReference type="EMBL" id="AB704541">
    <property type="protein sequence ID" value="BAM66871.1"/>
    <property type="molecule type" value="Genomic_DNA"/>
</dbReference>
<proteinExistence type="predicted"/>
<name>O54468_STAAU</name>
<dbReference type="EMBL" id="AB983196">
    <property type="protein sequence ID" value="BAQ25887.1"/>
    <property type="molecule type" value="Genomic_DNA"/>
</dbReference>
<evidence type="ECO:0008006" key="4">
    <source>
        <dbReference type="Google" id="ProtNLM"/>
    </source>
</evidence>
<dbReference type="AlphaFoldDB" id="O54468"/>